<dbReference type="PANTHER" id="PTHR43284">
    <property type="entry name" value="ASPARAGINE SYNTHETASE (GLUTAMINE-HYDROLYZING)"/>
    <property type="match status" value="1"/>
</dbReference>
<keyword evidence="5 9" id="KW-0067">ATP-binding</keyword>
<dbReference type="Proteomes" id="UP000598971">
    <property type="component" value="Unassembled WGS sequence"/>
</dbReference>
<dbReference type="SUPFAM" id="SSF56235">
    <property type="entry name" value="N-terminal nucleophile aminohydrolases (Ntn hydrolases)"/>
    <property type="match status" value="1"/>
</dbReference>
<dbReference type="InterPro" id="IPR006426">
    <property type="entry name" value="Asn_synth_AEB"/>
</dbReference>
<comment type="similarity">
    <text evidence="2">Belongs to the asparagine synthetase family.</text>
</comment>
<keyword evidence="4 9" id="KW-0547">Nucleotide-binding</keyword>
<protein>
    <recommendedName>
        <fullName evidence="3">asparagine synthase (glutamine-hydrolyzing)</fullName>
        <ecNumber evidence="3">6.3.5.4</ecNumber>
    </recommendedName>
</protein>
<evidence type="ECO:0000256" key="9">
    <source>
        <dbReference type="PIRSR" id="PIRSR001589-2"/>
    </source>
</evidence>
<dbReference type="GO" id="GO:0005524">
    <property type="term" value="F:ATP binding"/>
    <property type="evidence" value="ECO:0007669"/>
    <property type="project" value="UniProtKB-KW"/>
</dbReference>
<gene>
    <name evidence="11" type="primary">asnB</name>
    <name evidence="11" type="ORF">GD597_08610</name>
</gene>
<dbReference type="InterPro" id="IPR001962">
    <property type="entry name" value="Asn_synthase"/>
</dbReference>
<evidence type="ECO:0000256" key="1">
    <source>
        <dbReference type="ARBA" id="ARBA00005187"/>
    </source>
</evidence>
<evidence type="ECO:0000313" key="11">
    <source>
        <dbReference type="EMBL" id="NNV55516.1"/>
    </source>
</evidence>
<dbReference type="Pfam" id="PF00733">
    <property type="entry name" value="Asn_synthase"/>
    <property type="match status" value="1"/>
</dbReference>
<reference evidence="11" key="1">
    <citation type="submission" date="2019-10" db="EMBL/GenBank/DDBJ databases">
        <title>Draft genome sequence of Panacibacter sp. KCS-6.</title>
        <authorList>
            <person name="Yim K.J."/>
        </authorList>
    </citation>
    <scope>NUCLEOTIDE SEQUENCE</scope>
    <source>
        <strain evidence="11">KCS-6</strain>
    </source>
</reference>
<dbReference type="InterPro" id="IPR033738">
    <property type="entry name" value="AsnB_N"/>
</dbReference>
<evidence type="ECO:0000256" key="4">
    <source>
        <dbReference type="ARBA" id="ARBA00022741"/>
    </source>
</evidence>
<dbReference type="InterPro" id="IPR014729">
    <property type="entry name" value="Rossmann-like_a/b/a_fold"/>
</dbReference>
<dbReference type="EMBL" id="WHPF01000005">
    <property type="protein sequence ID" value="NNV55516.1"/>
    <property type="molecule type" value="Genomic_DNA"/>
</dbReference>
<name>A0A8J8FGN7_9BACT</name>
<comment type="catalytic activity">
    <reaction evidence="7">
        <text>L-aspartate + L-glutamine + ATP + H2O = L-asparagine + L-glutamate + AMP + diphosphate + H(+)</text>
        <dbReference type="Rhea" id="RHEA:12228"/>
        <dbReference type="ChEBI" id="CHEBI:15377"/>
        <dbReference type="ChEBI" id="CHEBI:15378"/>
        <dbReference type="ChEBI" id="CHEBI:29985"/>
        <dbReference type="ChEBI" id="CHEBI:29991"/>
        <dbReference type="ChEBI" id="CHEBI:30616"/>
        <dbReference type="ChEBI" id="CHEBI:33019"/>
        <dbReference type="ChEBI" id="CHEBI:58048"/>
        <dbReference type="ChEBI" id="CHEBI:58359"/>
        <dbReference type="ChEBI" id="CHEBI:456215"/>
        <dbReference type="EC" id="6.3.5.4"/>
    </reaction>
</comment>
<evidence type="ECO:0000256" key="2">
    <source>
        <dbReference type="ARBA" id="ARBA00005752"/>
    </source>
</evidence>
<evidence type="ECO:0000259" key="10">
    <source>
        <dbReference type="PROSITE" id="PS51278"/>
    </source>
</evidence>
<dbReference type="PROSITE" id="PS51278">
    <property type="entry name" value="GATASE_TYPE_2"/>
    <property type="match status" value="1"/>
</dbReference>
<dbReference type="NCBIfam" id="TIGR01536">
    <property type="entry name" value="asn_synth_AEB"/>
    <property type="match status" value="1"/>
</dbReference>
<dbReference type="InterPro" id="IPR029055">
    <property type="entry name" value="Ntn_hydrolases_N"/>
</dbReference>
<evidence type="ECO:0000256" key="7">
    <source>
        <dbReference type="ARBA" id="ARBA00048741"/>
    </source>
</evidence>
<keyword evidence="11" id="KW-0436">Ligase</keyword>
<evidence type="ECO:0000256" key="8">
    <source>
        <dbReference type="PIRSR" id="PIRSR001589-1"/>
    </source>
</evidence>
<feature type="binding site" evidence="9">
    <location>
        <position position="97"/>
    </location>
    <ligand>
        <name>L-glutamine</name>
        <dbReference type="ChEBI" id="CHEBI:58359"/>
    </ligand>
</feature>
<keyword evidence="12" id="KW-1185">Reference proteome</keyword>
<keyword evidence="6 8" id="KW-0315">Glutamine amidotransferase</keyword>
<dbReference type="InterPro" id="IPR017932">
    <property type="entry name" value="GATase_2_dom"/>
</dbReference>
<comment type="pathway">
    <text evidence="1">Amino-acid biosynthesis; L-asparagine biosynthesis; L-asparagine from L-aspartate (L-Gln route): step 1/1.</text>
</comment>
<keyword evidence="8" id="KW-0061">Asparagine biosynthesis</keyword>
<dbReference type="SUPFAM" id="SSF52402">
    <property type="entry name" value="Adenine nucleotide alpha hydrolases-like"/>
    <property type="match status" value="1"/>
</dbReference>
<dbReference type="PIRSF" id="PIRSF001589">
    <property type="entry name" value="Asn_synthetase_glu-h"/>
    <property type="match status" value="1"/>
</dbReference>
<dbReference type="Gene3D" id="3.60.20.10">
    <property type="entry name" value="Glutamine Phosphoribosylpyrophosphate, subunit 1, domain 1"/>
    <property type="match status" value="1"/>
</dbReference>
<keyword evidence="8" id="KW-0028">Amino-acid biosynthesis</keyword>
<evidence type="ECO:0000256" key="3">
    <source>
        <dbReference type="ARBA" id="ARBA00012737"/>
    </source>
</evidence>
<dbReference type="CDD" id="cd00712">
    <property type="entry name" value="AsnB"/>
    <property type="match status" value="1"/>
</dbReference>
<sequence length="613" mass="69875">MCGIAGIIADETALLNNIFPMAATMAHRGPDGEGFFEWNNVALGHRRLSVIDLSKLGAQPMHYLNRYTITYNGEIYNYKELRTTLQNSGYQFISASDTEVILAAYDYWGTQCLQQFNGMFAFAILDTQKNNLFFARDRFGVKPFYYYQIPGLFAFASEIKAFTVLPGWQATANMPKVYDYLNSGLQDHSPETMFNRVFQLPAGFYMEYDLFCGCVSTLQWFDIKKQTFTISSNPATDFRTYFNQAVSLRLRADVKTGSCLSGGIDSSSIVLTVNQLLQQQNMAAAQETVSSCFEEKAFDEQTYIDAVTTQANCISHKVFPQLSQLYQDLGKIVWHQDEPFESTSIFAQWAVFKKAREADITVMLDGQGADELLAGYHAYYGIYFAQLVKEKKYKKLLAEIKGLKKTGIYGNGFIAREFAKNILPGGFWRRLKKLRYADADWINTGKITRQKVNKQHTVTSFSYQQITNSNLPKLLHWEDRNSMAFSVEARLPFLDAHLAPWLFHLPVSQKINKGITKTIIRQSLANLLPAKVLNRYDKMGFVTPELLWMQANKPALLKDLENAITKTNGLITPQILIRFQRMVDGKIPFDATIWRALCFAKWMEVFNVQLTNA</sequence>
<dbReference type="InterPro" id="IPR051786">
    <property type="entry name" value="ASN_synthetase/amidase"/>
</dbReference>
<dbReference type="Pfam" id="PF13537">
    <property type="entry name" value="GATase_7"/>
    <property type="match status" value="1"/>
</dbReference>
<dbReference type="CDD" id="cd01991">
    <property type="entry name" value="Asn_synthase_B_C"/>
    <property type="match status" value="1"/>
</dbReference>
<comment type="caution">
    <text evidence="11">The sequence shown here is derived from an EMBL/GenBank/DDBJ whole genome shotgun (WGS) entry which is preliminary data.</text>
</comment>
<dbReference type="PANTHER" id="PTHR43284:SF1">
    <property type="entry name" value="ASPARAGINE SYNTHETASE"/>
    <property type="match status" value="1"/>
</dbReference>
<dbReference type="RefSeq" id="WP_171607438.1">
    <property type="nucleotide sequence ID" value="NZ_WHPF01000005.1"/>
</dbReference>
<accession>A0A8J8FGN7</accession>
<feature type="domain" description="Glutamine amidotransferase type-2" evidence="10">
    <location>
        <begin position="2"/>
        <end position="211"/>
    </location>
</feature>
<dbReference type="GO" id="GO:0005829">
    <property type="term" value="C:cytosol"/>
    <property type="evidence" value="ECO:0007669"/>
    <property type="project" value="TreeGrafter"/>
</dbReference>
<evidence type="ECO:0000256" key="6">
    <source>
        <dbReference type="ARBA" id="ARBA00022962"/>
    </source>
</evidence>
<dbReference type="EC" id="6.3.5.4" evidence="3"/>
<dbReference type="GO" id="GO:0006529">
    <property type="term" value="P:asparagine biosynthetic process"/>
    <property type="evidence" value="ECO:0007669"/>
    <property type="project" value="UniProtKB-KW"/>
</dbReference>
<organism evidence="11 12">
    <name type="scientific">Limnovirga soli</name>
    <dbReference type="NCBI Taxonomy" id="2656915"/>
    <lineage>
        <taxon>Bacteria</taxon>
        <taxon>Pseudomonadati</taxon>
        <taxon>Bacteroidota</taxon>
        <taxon>Chitinophagia</taxon>
        <taxon>Chitinophagales</taxon>
        <taxon>Chitinophagaceae</taxon>
        <taxon>Limnovirga</taxon>
    </lineage>
</organism>
<evidence type="ECO:0000313" key="12">
    <source>
        <dbReference type="Proteomes" id="UP000598971"/>
    </source>
</evidence>
<evidence type="ECO:0000256" key="5">
    <source>
        <dbReference type="ARBA" id="ARBA00022840"/>
    </source>
</evidence>
<dbReference type="GO" id="GO:0004066">
    <property type="term" value="F:asparagine synthase (glutamine-hydrolyzing) activity"/>
    <property type="evidence" value="ECO:0007669"/>
    <property type="project" value="UniProtKB-EC"/>
</dbReference>
<feature type="active site" description="For GATase activity" evidence="8">
    <location>
        <position position="2"/>
    </location>
</feature>
<dbReference type="Gene3D" id="3.40.50.620">
    <property type="entry name" value="HUPs"/>
    <property type="match status" value="1"/>
</dbReference>
<proteinExistence type="inferred from homology"/>
<dbReference type="AlphaFoldDB" id="A0A8J8FGN7"/>